<protein>
    <submittedName>
        <fullName evidence="2">Uncharacterized protein</fullName>
    </submittedName>
</protein>
<comment type="caution">
    <text evidence="2">The sequence shown here is derived from an EMBL/GenBank/DDBJ whole genome shotgun (WGS) entry which is preliminary data.</text>
</comment>
<sequence>MDFGPVQTPRSVDFGSASAADAFVAARRGNQAPSAQAQAAAGQMASSSAAKAEPEMRTVGDTQRLAGFLKATAEELASAGESGTDGEDGGSGTGPDLDGGLSQMLNRVEKHAERIFRSILDFAGEDRRLLEQAKGFVQKVFEEFRERSPEPMLAKLTHQRVIDLIEARLREAADNTDIDFSA</sequence>
<evidence type="ECO:0000313" key="2">
    <source>
        <dbReference type="EMBL" id="MBM3276244.1"/>
    </source>
</evidence>
<reference evidence="2 3" key="1">
    <citation type="submission" date="2019-03" db="EMBL/GenBank/DDBJ databases">
        <title>Lake Tanganyika Metagenome-Assembled Genomes (MAGs).</title>
        <authorList>
            <person name="Tran P."/>
        </authorList>
    </citation>
    <scope>NUCLEOTIDE SEQUENCE [LARGE SCALE GENOMIC DNA]</scope>
    <source>
        <strain evidence="2">K_DeepCast_65m_m2_236</strain>
    </source>
</reference>
<dbReference type="Proteomes" id="UP000703893">
    <property type="component" value="Unassembled WGS sequence"/>
</dbReference>
<dbReference type="EMBL" id="VGJX01000933">
    <property type="protein sequence ID" value="MBM3276244.1"/>
    <property type="molecule type" value="Genomic_DNA"/>
</dbReference>
<organism evidence="2 3">
    <name type="scientific">Candidatus Tanganyikabacteria bacterium</name>
    <dbReference type="NCBI Taxonomy" id="2961651"/>
    <lineage>
        <taxon>Bacteria</taxon>
        <taxon>Bacillati</taxon>
        <taxon>Candidatus Sericytochromatia</taxon>
        <taxon>Candidatus Tanganyikabacteria</taxon>
    </lineage>
</organism>
<feature type="region of interest" description="Disordered" evidence="1">
    <location>
        <begin position="28"/>
        <end position="60"/>
    </location>
</feature>
<feature type="region of interest" description="Disordered" evidence="1">
    <location>
        <begin position="76"/>
        <end position="102"/>
    </location>
</feature>
<proteinExistence type="predicted"/>
<name>A0A938BPL1_9BACT</name>
<feature type="compositionally biased region" description="Low complexity" evidence="1">
    <location>
        <begin position="28"/>
        <end position="51"/>
    </location>
</feature>
<evidence type="ECO:0000256" key="1">
    <source>
        <dbReference type="SAM" id="MobiDB-lite"/>
    </source>
</evidence>
<accession>A0A938BPL1</accession>
<dbReference type="AlphaFoldDB" id="A0A938BPL1"/>
<gene>
    <name evidence="2" type="ORF">FJZ00_13910</name>
</gene>
<evidence type="ECO:0000313" key="3">
    <source>
        <dbReference type="Proteomes" id="UP000703893"/>
    </source>
</evidence>